<dbReference type="EMBL" id="JAHRIN010001285">
    <property type="protein sequence ID" value="MEQ2191810.1"/>
    <property type="molecule type" value="Genomic_DNA"/>
</dbReference>
<evidence type="ECO:0000256" key="1">
    <source>
        <dbReference type="SAM" id="MobiDB-lite"/>
    </source>
</evidence>
<sequence length="102" mass="10857">MTVLTPAAFPLTLPQSWRGRTFEFFLFFFSPSCLFRGLPTCRAAASPPHHISKIISRGRMDPWCVCLTAFPKGQGGVGGGVGSQGPRGAPISHPTPSTEGVI</sequence>
<evidence type="ECO:0000313" key="2">
    <source>
        <dbReference type="EMBL" id="MEQ2191810.1"/>
    </source>
</evidence>
<organism evidence="2 3">
    <name type="scientific">Xenoophorus captivus</name>
    <dbReference type="NCBI Taxonomy" id="1517983"/>
    <lineage>
        <taxon>Eukaryota</taxon>
        <taxon>Metazoa</taxon>
        <taxon>Chordata</taxon>
        <taxon>Craniata</taxon>
        <taxon>Vertebrata</taxon>
        <taxon>Euteleostomi</taxon>
        <taxon>Actinopterygii</taxon>
        <taxon>Neopterygii</taxon>
        <taxon>Teleostei</taxon>
        <taxon>Neoteleostei</taxon>
        <taxon>Acanthomorphata</taxon>
        <taxon>Ovalentaria</taxon>
        <taxon>Atherinomorphae</taxon>
        <taxon>Cyprinodontiformes</taxon>
        <taxon>Goodeidae</taxon>
        <taxon>Xenoophorus</taxon>
    </lineage>
</organism>
<gene>
    <name evidence="2" type="ORF">XENOCAPTIV_002806</name>
</gene>
<keyword evidence="3" id="KW-1185">Reference proteome</keyword>
<evidence type="ECO:0000313" key="3">
    <source>
        <dbReference type="Proteomes" id="UP001434883"/>
    </source>
</evidence>
<comment type="caution">
    <text evidence="2">The sequence shown here is derived from an EMBL/GenBank/DDBJ whole genome shotgun (WGS) entry which is preliminary data.</text>
</comment>
<name>A0ABV0Q7N9_9TELE</name>
<proteinExistence type="predicted"/>
<feature type="region of interest" description="Disordered" evidence="1">
    <location>
        <begin position="77"/>
        <end position="102"/>
    </location>
</feature>
<dbReference type="Proteomes" id="UP001434883">
    <property type="component" value="Unassembled WGS sequence"/>
</dbReference>
<accession>A0ABV0Q7N9</accession>
<reference evidence="2 3" key="1">
    <citation type="submission" date="2021-06" db="EMBL/GenBank/DDBJ databases">
        <authorList>
            <person name="Palmer J.M."/>
        </authorList>
    </citation>
    <scope>NUCLEOTIDE SEQUENCE [LARGE SCALE GENOMIC DNA]</scope>
    <source>
        <strain evidence="2 3">XC_2019</strain>
        <tissue evidence="2">Muscle</tissue>
    </source>
</reference>
<protein>
    <submittedName>
        <fullName evidence="2">Uncharacterized protein</fullName>
    </submittedName>
</protein>